<accession>A0A2V3IKR8</accession>
<comment type="caution">
    <text evidence="1">The sequence shown here is derived from an EMBL/GenBank/DDBJ whole genome shotgun (WGS) entry which is preliminary data.</text>
</comment>
<dbReference type="EMBL" id="NBIV01000153">
    <property type="protein sequence ID" value="PXF42684.1"/>
    <property type="molecule type" value="Genomic_DNA"/>
</dbReference>
<dbReference type="AlphaFoldDB" id="A0A2V3IKR8"/>
<evidence type="ECO:0000313" key="1">
    <source>
        <dbReference type="EMBL" id="PXF42684.1"/>
    </source>
</evidence>
<gene>
    <name evidence="1" type="ORF">BWQ96_07570</name>
</gene>
<organism evidence="1 2">
    <name type="scientific">Gracilariopsis chorda</name>
    <dbReference type="NCBI Taxonomy" id="448386"/>
    <lineage>
        <taxon>Eukaryota</taxon>
        <taxon>Rhodophyta</taxon>
        <taxon>Florideophyceae</taxon>
        <taxon>Rhodymeniophycidae</taxon>
        <taxon>Gracilariales</taxon>
        <taxon>Gracilariaceae</taxon>
        <taxon>Gracilariopsis</taxon>
    </lineage>
</organism>
<reference evidence="1 2" key="1">
    <citation type="journal article" date="2018" name="Mol. Biol. Evol.">
        <title>Analysis of the draft genome of the red seaweed Gracilariopsis chorda provides insights into genome size evolution in Rhodophyta.</title>
        <authorList>
            <person name="Lee J."/>
            <person name="Yang E.C."/>
            <person name="Graf L."/>
            <person name="Yang J.H."/>
            <person name="Qiu H."/>
            <person name="Zel Zion U."/>
            <person name="Chan C.X."/>
            <person name="Stephens T.G."/>
            <person name="Weber A.P.M."/>
            <person name="Boo G.H."/>
            <person name="Boo S.M."/>
            <person name="Kim K.M."/>
            <person name="Shin Y."/>
            <person name="Jung M."/>
            <person name="Lee S.J."/>
            <person name="Yim H.S."/>
            <person name="Lee J.H."/>
            <person name="Bhattacharya D."/>
            <person name="Yoon H.S."/>
        </authorList>
    </citation>
    <scope>NUCLEOTIDE SEQUENCE [LARGE SCALE GENOMIC DNA]</scope>
    <source>
        <strain evidence="1 2">SKKU-2015</strain>
        <tissue evidence="1">Whole body</tissue>
    </source>
</reference>
<evidence type="ECO:0000313" key="2">
    <source>
        <dbReference type="Proteomes" id="UP000247409"/>
    </source>
</evidence>
<proteinExistence type="predicted"/>
<protein>
    <submittedName>
        <fullName evidence="1">Uncharacterized protein</fullName>
    </submittedName>
</protein>
<dbReference type="Proteomes" id="UP000247409">
    <property type="component" value="Unassembled WGS sequence"/>
</dbReference>
<name>A0A2V3IKR8_9FLOR</name>
<keyword evidence="2" id="KW-1185">Reference proteome</keyword>
<sequence length="145" mass="15637">MGGAALSRDNGADGKQFCQNISSYISGEPTPYEQVAENTPIKSTAPSWHAWRNPAVEPRPGFVSVAEVRALEETVAALQSQYDAELKKKLNRPKDPLAFYRGMISDMGVMLDRGPAYSGGDPLLANLSQENGIGESSYRCGSEVV</sequence>